<accession>A0A1I4BM26</accession>
<keyword evidence="2" id="KW-1185">Reference proteome</keyword>
<dbReference type="OrthoDB" id="8117402at2"/>
<reference evidence="1 2" key="1">
    <citation type="submission" date="2016-10" db="EMBL/GenBank/DDBJ databases">
        <authorList>
            <person name="Varghese N."/>
            <person name="Submissions S."/>
        </authorList>
    </citation>
    <scope>NUCLEOTIDE SEQUENCE [LARGE SCALE GENOMIC DNA]</scope>
    <source>
        <strain evidence="1 2">DSM 21822</strain>
    </source>
</reference>
<organism evidence="1 2">
    <name type="scientific">Neomesorhizobium albiziae</name>
    <dbReference type="NCBI Taxonomy" id="335020"/>
    <lineage>
        <taxon>Bacteria</taxon>
        <taxon>Pseudomonadati</taxon>
        <taxon>Pseudomonadota</taxon>
        <taxon>Alphaproteobacteria</taxon>
        <taxon>Hyphomicrobiales</taxon>
        <taxon>Phyllobacteriaceae</taxon>
        <taxon>Neomesorhizobium</taxon>
    </lineage>
</organism>
<proteinExistence type="predicted"/>
<dbReference type="Proteomes" id="UP000323300">
    <property type="component" value="Unassembled WGS sequence"/>
</dbReference>
<sequence length="92" mass="10232">MARTLADMDLFSIVEAGKVIISERGIYRQVELYERSGALFAAFKGGFVRLLARGLSTVPYVKWEAIEGIAYNEEYNGPKYPKADGLRLVAAE</sequence>
<evidence type="ECO:0000313" key="1">
    <source>
        <dbReference type="EMBL" id="SFK68921.1"/>
    </source>
</evidence>
<dbReference type="RefSeq" id="WP_149761433.1">
    <property type="nucleotide sequence ID" value="NZ_BSPE01000007.1"/>
</dbReference>
<name>A0A1I4BM26_9HYPH</name>
<dbReference type="EMBL" id="FOSL01000010">
    <property type="protein sequence ID" value="SFK68921.1"/>
    <property type="molecule type" value="Genomic_DNA"/>
</dbReference>
<dbReference type="AlphaFoldDB" id="A0A1I4BM26"/>
<protein>
    <submittedName>
        <fullName evidence="1">Uncharacterized protein</fullName>
    </submittedName>
</protein>
<gene>
    <name evidence="1" type="ORF">SAMN04488498_110193</name>
</gene>
<evidence type="ECO:0000313" key="2">
    <source>
        <dbReference type="Proteomes" id="UP000323300"/>
    </source>
</evidence>